<dbReference type="PROSITE" id="PS50217">
    <property type="entry name" value="BZIP"/>
    <property type="match status" value="1"/>
</dbReference>
<evidence type="ECO:0000313" key="11">
    <source>
        <dbReference type="EMBL" id="BBG95694.1"/>
    </source>
</evidence>
<comment type="subcellular location">
    <subcellularLocation>
        <location evidence="1">Nucleus</location>
    </subcellularLocation>
</comment>
<dbReference type="Pfam" id="PF14144">
    <property type="entry name" value="DOG1"/>
    <property type="match status" value="1"/>
</dbReference>
<evidence type="ECO:0000256" key="4">
    <source>
        <dbReference type="ARBA" id="ARBA00023125"/>
    </source>
</evidence>
<dbReference type="PROSITE" id="PS00036">
    <property type="entry name" value="BZIP_BASIC"/>
    <property type="match status" value="1"/>
</dbReference>
<dbReference type="PANTHER" id="PTHR45693">
    <property type="entry name" value="TRANSCRIPTION FACTOR TGA9"/>
    <property type="match status" value="1"/>
</dbReference>
<feature type="domain" description="BZIP" evidence="9">
    <location>
        <begin position="129"/>
        <end position="186"/>
    </location>
</feature>
<dbReference type="SMART" id="SM00338">
    <property type="entry name" value="BRLZ"/>
    <property type="match status" value="1"/>
</dbReference>
<dbReference type="GO" id="GO:0006351">
    <property type="term" value="P:DNA-templated transcription"/>
    <property type="evidence" value="ECO:0007669"/>
    <property type="project" value="InterPro"/>
</dbReference>
<evidence type="ECO:0000256" key="8">
    <source>
        <dbReference type="SAM" id="MobiDB-lite"/>
    </source>
</evidence>
<dbReference type="GO" id="GO:0000976">
    <property type="term" value="F:transcription cis-regulatory region binding"/>
    <property type="evidence" value="ECO:0007669"/>
    <property type="project" value="UniProtKB-ARBA"/>
</dbReference>
<keyword evidence="7" id="KW-0539">Nucleus</keyword>
<evidence type="ECO:0000256" key="5">
    <source>
        <dbReference type="ARBA" id="ARBA00023159"/>
    </source>
</evidence>
<keyword evidence="3" id="KW-0805">Transcription regulation</keyword>
<dbReference type="PROSITE" id="PS51806">
    <property type="entry name" value="DOG1"/>
    <property type="match status" value="1"/>
</dbReference>
<feature type="region of interest" description="Disordered" evidence="8">
    <location>
        <begin position="114"/>
        <end position="151"/>
    </location>
</feature>
<reference evidence="11" key="1">
    <citation type="journal article" date="2019" name="Science">
        <title>Mutation of a bHLH transcription factor allowed almond domestication.</title>
        <authorList>
            <person name="Sanchez-Perez R."/>
            <person name="Pavan S."/>
            <person name="Mazzeo R."/>
            <person name="Moldovan C."/>
            <person name="Aiese Cigliano R."/>
            <person name="Del Cueto J."/>
            <person name="Ricciardi F."/>
            <person name="Lotti C."/>
            <person name="Ricciardi L."/>
            <person name="Dicenta F."/>
            <person name="Lopez-Marques R.L."/>
            <person name="Lindberg Moller B."/>
        </authorList>
    </citation>
    <scope>NUCLEOTIDE SEQUENCE</scope>
</reference>
<dbReference type="PANTHER" id="PTHR45693:SF7">
    <property type="entry name" value="TRANSCRIPTION FACTOR TGA7"/>
    <property type="match status" value="1"/>
</dbReference>
<protein>
    <submittedName>
        <fullName evidence="11">BZIP transcription factor family protein</fullName>
    </submittedName>
</protein>
<evidence type="ECO:0000256" key="6">
    <source>
        <dbReference type="ARBA" id="ARBA00023163"/>
    </source>
</evidence>
<sequence length="425" mass="48161">MAYLCCYLTLNLTETLGTYLAFEEIVEFSTLCSNFSSKPDAASLRAQLGMLQERMSYPSTQFATSRQMGIYEPFRQVGVWKETFRGDHSSNTGASSILEVDAGIETKIGYVSHESLAPSGNDQEPNRSSDKVQRRLEQNREAARKSRMRKKAYVQQLETSRLKLAQLEQELERARKQINRRLPDLQGAYVASSLGTSHMGYNGALNSGITTFEMEYGHWVEEQHRQNVELRNALQDHGTDIELLRILVESGLSHYANLFRMKADAARADAFYLLSGIWRTSVERHFHWIGGFRPSELLNIVLPQLQPLDEPQLVDFYNLRQSSQQAEDALTQGMEKLQQNLALTIAGDQISGEIYGSQMATALEKLEALETFVGQADHLRQQTLQQMSRILTTHQAARGLLALGEYFHRLRALSSLWTAHPREPT</sequence>
<proteinExistence type="inferred from homology"/>
<dbReference type="InterPro" id="IPR025422">
    <property type="entry name" value="TGA_domain"/>
</dbReference>
<dbReference type="EMBL" id="AP019297">
    <property type="protein sequence ID" value="BBG95694.1"/>
    <property type="molecule type" value="Genomic_DNA"/>
</dbReference>
<comment type="similarity">
    <text evidence="2">Belongs to the bZIP family.</text>
</comment>
<name>A0A4Y1QV14_PRUDU</name>
<dbReference type="SUPFAM" id="SSF57959">
    <property type="entry name" value="Leucine zipper domain"/>
    <property type="match status" value="1"/>
</dbReference>
<accession>A0A4Y1QV14</accession>
<feature type="domain" description="DOG1" evidence="10">
    <location>
        <begin position="209"/>
        <end position="420"/>
    </location>
</feature>
<keyword evidence="6" id="KW-0804">Transcription</keyword>
<evidence type="ECO:0000256" key="2">
    <source>
        <dbReference type="ARBA" id="ARBA00007163"/>
    </source>
</evidence>
<evidence type="ECO:0000259" key="9">
    <source>
        <dbReference type="PROSITE" id="PS50217"/>
    </source>
</evidence>
<gene>
    <name evidence="11" type="ORF">Prudu_004312</name>
</gene>
<evidence type="ECO:0000256" key="7">
    <source>
        <dbReference type="ARBA" id="ARBA00023242"/>
    </source>
</evidence>
<evidence type="ECO:0000259" key="10">
    <source>
        <dbReference type="PROSITE" id="PS51806"/>
    </source>
</evidence>
<dbReference type="InterPro" id="IPR046347">
    <property type="entry name" value="bZIP_sf"/>
</dbReference>
<dbReference type="AlphaFoldDB" id="A0A4Y1QV14"/>
<dbReference type="InterPro" id="IPR004827">
    <property type="entry name" value="bZIP"/>
</dbReference>
<evidence type="ECO:0000256" key="3">
    <source>
        <dbReference type="ARBA" id="ARBA00023015"/>
    </source>
</evidence>
<organism evidence="11">
    <name type="scientific">Prunus dulcis</name>
    <name type="common">Almond</name>
    <name type="synonym">Amygdalus dulcis</name>
    <dbReference type="NCBI Taxonomy" id="3755"/>
    <lineage>
        <taxon>Eukaryota</taxon>
        <taxon>Viridiplantae</taxon>
        <taxon>Streptophyta</taxon>
        <taxon>Embryophyta</taxon>
        <taxon>Tracheophyta</taxon>
        <taxon>Spermatophyta</taxon>
        <taxon>Magnoliopsida</taxon>
        <taxon>eudicotyledons</taxon>
        <taxon>Gunneridae</taxon>
        <taxon>Pentapetalae</taxon>
        <taxon>rosids</taxon>
        <taxon>fabids</taxon>
        <taxon>Rosales</taxon>
        <taxon>Rosaceae</taxon>
        <taxon>Amygdaloideae</taxon>
        <taxon>Amygdaleae</taxon>
        <taxon>Prunus</taxon>
    </lineage>
</organism>
<evidence type="ECO:0000256" key="1">
    <source>
        <dbReference type="ARBA" id="ARBA00004123"/>
    </source>
</evidence>
<keyword evidence="4" id="KW-0238">DNA-binding</keyword>
<feature type="compositionally biased region" description="Basic and acidic residues" evidence="8">
    <location>
        <begin position="124"/>
        <end position="144"/>
    </location>
</feature>
<dbReference type="Gene3D" id="1.20.5.170">
    <property type="match status" value="1"/>
</dbReference>
<keyword evidence="5" id="KW-0010">Activator</keyword>
<dbReference type="FunFam" id="1.20.5.170:FF:000019">
    <property type="entry name" value="BZIP family transcription factor"/>
    <property type="match status" value="1"/>
</dbReference>
<dbReference type="GO" id="GO:0003700">
    <property type="term" value="F:DNA-binding transcription factor activity"/>
    <property type="evidence" value="ECO:0007669"/>
    <property type="project" value="InterPro"/>
</dbReference>
<dbReference type="GO" id="GO:0005634">
    <property type="term" value="C:nucleus"/>
    <property type="evidence" value="ECO:0007669"/>
    <property type="project" value="UniProtKB-SubCell"/>
</dbReference>
<dbReference type="Pfam" id="PF00170">
    <property type="entry name" value="bZIP_1"/>
    <property type="match status" value="1"/>
</dbReference>